<evidence type="ECO:0000313" key="1">
    <source>
        <dbReference type="EMBL" id="GBP95404.1"/>
    </source>
</evidence>
<evidence type="ECO:0008006" key="3">
    <source>
        <dbReference type="Google" id="ProtNLM"/>
    </source>
</evidence>
<protein>
    <recommendedName>
        <fullName evidence="3">Reverse transcriptase domain-containing protein</fullName>
    </recommendedName>
</protein>
<name>A0A4C2A863_EUMVA</name>
<comment type="caution">
    <text evidence="1">The sequence shown here is derived from an EMBL/GenBank/DDBJ whole genome shotgun (WGS) entry which is preliminary data.</text>
</comment>
<dbReference type="AlphaFoldDB" id="A0A4C2A863"/>
<organism evidence="1 2">
    <name type="scientific">Eumeta variegata</name>
    <name type="common">Bagworm moth</name>
    <name type="synonym">Eumeta japonica</name>
    <dbReference type="NCBI Taxonomy" id="151549"/>
    <lineage>
        <taxon>Eukaryota</taxon>
        <taxon>Metazoa</taxon>
        <taxon>Ecdysozoa</taxon>
        <taxon>Arthropoda</taxon>
        <taxon>Hexapoda</taxon>
        <taxon>Insecta</taxon>
        <taxon>Pterygota</taxon>
        <taxon>Neoptera</taxon>
        <taxon>Endopterygota</taxon>
        <taxon>Lepidoptera</taxon>
        <taxon>Glossata</taxon>
        <taxon>Ditrysia</taxon>
        <taxon>Tineoidea</taxon>
        <taxon>Psychidae</taxon>
        <taxon>Oiketicinae</taxon>
        <taxon>Eumeta</taxon>
    </lineage>
</organism>
<accession>A0A4C2A863</accession>
<keyword evidence="2" id="KW-1185">Reference proteome</keyword>
<sequence>MKLLTADIVIVSMTAVAVIEIAPAFKFLNRKGYGINMNGEYITHLRFADDIVIMTESINVIGIMFGGRNRVFQEFKRQLYEGVTFEISSIFRQQVASEKQLGVSFRRNFASRPRSEIQRTRLIHILNSNAVRLRLGVTYEKGVTLGNVTMSHRTRGGPPNALRLSHSTMIGLPRALEN</sequence>
<reference evidence="1 2" key="1">
    <citation type="journal article" date="2019" name="Commun. Biol.">
        <title>The bagworm genome reveals a unique fibroin gene that provides high tensile strength.</title>
        <authorList>
            <person name="Kono N."/>
            <person name="Nakamura H."/>
            <person name="Ohtoshi R."/>
            <person name="Tomita M."/>
            <person name="Numata K."/>
            <person name="Arakawa K."/>
        </authorList>
    </citation>
    <scope>NUCLEOTIDE SEQUENCE [LARGE SCALE GENOMIC DNA]</scope>
</reference>
<dbReference type="OrthoDB" id="7480412at2759"/>
<dbReference type="EMBL" id="BGZK01002625">
    <property type="protein sequence ID" value="GBP95404.1"/>
    <property type="molecule type" value="Genomic_DNA"/>
</dbReference>
<proteinExistence type="predicted"/>
<gene>
    <name evidence="1" type="ORF">EVAR_69933_1</name>
</gene>
<dbReference type="Proteomes" id="UP000299102">
    <property type="component" value="Unassembled WGS sequence"/>
</dbReference>
<evidence type="ECO:0000313" key="2">
    <source>
        <dbReference type="Proteomes" id="UP000299102"/>
    </source>
</evidence>